<evidence type="ECO:0000313" key="3">
    <source>
        <dbReference type="Proteomes" id="UP000559256"/>
    </source>
</evidence>
<dbReference type="InterPro" id="IPR003593">
    <property type="entry name" value="AAA+_ATPase"/>
</dbReference>
<dbReference type="Proteomes" id="UP000559256">
    <property type="component" value="Unassembled WGS sequence"/>
</dbReference>
<dbReference type="SUPFAM" id="SSF52540">
    <property type="entry name" value="P-loop containing nucleoside triphosphate hydrolases"/>
    <property type="match status" value="1"/>
</dbReference>
<gene>
    <name evidence="2" type="ORF">D9758_004759</name>
</gene>
<accession>A0A8H5G5Y9</accession>
<dbReference type="PANTHER" id="PTHR23077:SF132">
    <property type="entry name" value="ATP-DEPENDENT ZN PROTEASE"/>
    <property type="match status" value="1"/>
</dbReference>
<name>A0A8H5G5Y9_9AGAR</name>
<comment type="caution">
    <text evidence="2">The sequence shown here is derived from an EMBL/GenBank/DDBJ whole genome shotgun (WGS) entry which is preliminary data.</text>
</comment>
<dbReference type="Gene3D" id="3.40.50.300">
    <property type="entry name" value="P-loop containing nucleotide triphosphate hydrolases"/>
    <property type="match status" value="1"/>
</dbReference>
<evidence type="ECO:0000313" key="2">
    <source>
        <dbReference type="EMBL" id="KAF5359044.1"/>
    </source>
</evidence>
<proteinExistence type="predicted"/>
<dbReference type="Pfam" id="PF00004">
    <property type="entry name" value="AAA"/>
    <property type="match status" value="1"/>
</dbReference>
<dbReference type="InterPro" id="IPR027417">
    <property type="entry name" value="P-loop_NTPase"/>
</dbReference>
<dbReference type="InterPro" id="IPR050168">
    <property type="entry name" value="AAA_ATPase_domain"/>
</dbReference>
<dbReference type="GO" id="GO:0003723">
    <property type="term" value="F:RNA binding"/>
    <property type="evidence" value="ECO:0007669"/>
    <property type="project" value="TreeGrafter"/>
</dbReference>
<keyword evidence="3" id="KW-1185">Reference proteome</keyword>
<dbReference type="GO" id="GO:0042254">
    <property type="term" value="P:ribosome biogenesis"/>
    <property type="evidence" value="ECO:0007669"/>
    <property type="project" value="TreeGrafter"/>
</dbReference>
<dbReference type="GO" id="GO:0016887">
    <property type="term" value="F:ATP hydrolysis activity"/>
    <property type="evidence" value="ECO:0007669"/>
    <property type="project" value="InterPro"/>
</dbReference>
<evidence type="ECO:0000259" key="1">
    <source>
        <dbReference type="SMART" id="SM00382"/>
    </source>
</evidence>
<dbReference type="PANTHER" id="PTHR23077">
    <property type="entry name" value="AAA-FAMILY ATPASE"/>
    <property type="match status" value="1"/>
</dbReference>
<dbReference type="EMBL" id="JAACJM010000047">
    <property type="protein sequence ID" value="KAF5359044.1"/>
    <property type="molecule type" value="Genomic_DNA"/>
</dbReference>
<dbReference type="InterPro" id="IPR003959">
    <property type="entry name" value="ATPase_AAA_core"/>
</dbReference>
<reference evidence="2 3" key="1">
    <citation type="journal article" date="2020" name="ISME J.">
        <title>Uncovering the hidden diversity of litter-decomposition mechanisms in mushroom-forming fungi.</title>
        <authorList>
            <person name="Floudas D."/>
            <person name="Bentzer J."/>
            <person name="Ahren D."/>
            <person name="Johansson T."/>
            <person name="Persson P."/>
            <person name="Tunlid A."/>
        </authorList>
    </citation>
    <scope>NUCLEOTIDE SEQUENCE [LARGE SCALE GENOMIC DNA]</scope>
    <source>
        <strain evidence="2 3">CBS 291.85</strain>
    </source>
</reference>
<organism evidence="2 3">
    <name type="scientific">Tetrapyrgos nigripes</name>
    <dbReference type="NCBI Taxonomy" id="182062"/>
    <lineage>
        <taxon>Eukaryota</taxon>
        <taxon>Fungi</taxon>
        <taxon>Dikarya</taxon>
        <taxon>Basidiomycota</taxon>
        <taxon>Agaricomycotina</taxon>
        <taxon>Agaricomycetes</taxon>
        <taxon>Agaricomycetidae</taxon>
        <taxon>Agaricales</taxon>
        <taxon>Marasmiineae</taxon>
        <taxon>Marasmiaceae</taxon>
        <taxon>Tetrapyrgos</taxon>
    </lineage>
</organism>
<protein>
    <recommendedName>
        <fullName evidence="1">AAA+ ATPase domain-containing protein</fullName>
    </recommendedName>
</protein>
<dbReference type="AlphaFoldDB" id="A0A8H5G5Y9"/>
<dbReference type="GO" id="GO:0005634">
    <property type="term" value="C:nucleus"/>
    <property type="evidence" value="ECO:0007669"/>
    <property type="project" value="TreeGrafter"/>
</dbReference>
<feature type="domain" description="AAA+ ATPase" evidence="1">
    <location>
        <begin position="227"/>
        <end position="353"/>
    </location>
</feature>
<sequence length="552" mass="62039">MTPPSSELEDAFVNVWVDGESTSQNKDLYSSFVHLSSAQHSHPGITTAHAVKKFFPSYSLVSSTDYGLNILGFPEAQSTPLKDHPLITSTYFVNLARASAPVPGMLVDRVQVGAFNTSWQGYDFIMFVLEYPKGIGMVSLHHILHDGPEEPARQLCLRAGLFANALHDEIWVFNQGFWNKDAGLWQEIQKADWKDVILKDEFKKSLKKDVYGFFESEKLYKELGIPWKRGLILYGPPGNGKTISLKTIMKTCDAMGYAPLYVKSFQSWQGEEASMQMVFGKARQLAPCLIILEDLDSLINDGNRSFFLNQLDGLDGNDGLLVIGTTNHFDRLDPGISSRPSRFDRKYLFDDPDRDERVLYVKYWQNKLKDNKSVTFPDSMVDEVADATDKFSFAYLKEAFVSALVTMAGYEDDDHPSFKATLMDQIKQLRKQLDKPDNYRAPLHARRPLPVITKGCHQQLARPVQTTTSVWSGGATTSQNPTDVRFFTGNPASDLHSINDGLASSMGGLQLHHSIRAAYPQTQDPFRNFSSMSMRRSVPGEFLPTWSGDNIN</sequence>
<dbReference type="SMART" id="SM00382">
    <property type="entry name" value="AAA"/>
    <property type="match status" value="1"/>
</dbReference>
<dbReference type="OrthoDB" id="2115716at2759"/>
<dbReference type="GO" id="GO:0005524">
    <property type="term" value="F:ATP binding"/>
    <property type="evidence" value="ECO:0007669"/>
    <property type="project" value="InterPro"/>
</dbReference>
<dbReference type="CDD" id="cd19481">
    <property type="entry name" value="RecA-like_protease"/>
    <property type="match status" value="1"/>
</dbReference>
<dbReference type="GO" id="GO:1990275">
    <property type="term" value="F:preribosome binding"/>
    <property type="evidence" value="ECO:0007669"/>
    <property type="project" value="TreeGrafter"/>
</dbReference>